<sequence length="386" mass="40160">MDAASLVDALREPLDAERVPGAIVGVRHRGTTSLAATGTTAPGGDVPLTVDAVVRLSSNTKPLVAALALVLVADDVLALDEPVDRLLPELAGHRVLRRLDAPVDPDTGAPAPEDTVPAERPLTLEDLLTMRAGFGWTVDEGPCPTVEAATALGLGFGPPDPRGQPEPDAWMARLGRLGFLDQPGRAWRYELSFAVLGVLLARAARRPLGELLADRVLGPLGMDDTGFVADASRLVPAFVRGADGSPQPFDGVADSAWLRPPAFPDACGGLVGTVADLLRFAWMLLDDGAGLLTPAAVRAMTTDRLPAEQRRAPAAAAFLDGGGWGHGVGVVASRAGRRYGWAGGLGTLWYSWPEHDLAAVLATQVLPPAGGVFGAFTRTVEDALTG</sequence>
<name>A0ABP9BMI7_9PSEU</name>
<organism evidence="2 3">
    <name type="scientific">Actinomycetospora chlora</name>
    <dbReference type="NCBI Taxonomy" id="663608"/>
    <lineage>
        <taxon>Bacteria</taxon>
        <taxon>Bacillati</taxon>
        <taxon>Actinomycetota</taxon>
        <taxon>Actinomycetes</taxon>
        <taxon>Pseudonocardiales</taxon>
        <taxon>Pseudonocardiaceae</taxon>
        <taxon>Actinomycetospora</taxon>
    </lineage>
</organism>
<comment type="caution">
    <text evidence="2">The sequence shown here is derived from an EMBL/GenBank/DDBJ whole genome shotgun (WGS) entry which is preliminary data.</text>
</comment>
<dbReference type="GO" id="GO:0016787">
    <property type="term" value="F:hydrolase activity"/>
    <property type="evidence" value="ECO:0007669"/>
    <property type="project" value="UniProtKB-KW"/>
</dbReference>
<keyword evidence="2" id="KW-0378">Hydrolase</keyword>
<dbReference type="EMBL" id="BAABHO010000029">
    <property type="protein sequence ID" value="GAA4796536.1"/>
    <property type="molecule type" value="Genomic_DNA"/>
</dbReference>
<dbReference type="InterPro" id="IPR050789">
    <property type="entry name" value="Diverse_Enzym_Activities"/>
</dbReference>
<dbReference type="InterPro" id="IPR012338">
    <property type="entry name" value="Beta-lactam/transpept-like"/>
</dbReference>
<dbReference type="Proteomes" id="UP001500928">
    <property type="component" value="Unassembled WGS sequence"/>
</dbReference>
<dbReference type="SUPFAM" id="SSF56601">
    <property type="entry name" value="beta-lactamase/transpeptidase-like"/>
    <property type="match status" value="1"/>
</dbReference>
<protein>
    <submittedName>
        <fullName evidence="2">Serine hydrolase domain-containing protein</fullName>
    </submittedName>
</protein>
<dbReference type="InterPro" id="IPR001466">
    <property type="entry name" value="Beta-lactam-related"/>
</dbReference>
<dbReference type="RefSeq" id="WP_345417917.1">
    <property type="nucleotide sequence ID" value="NZ_BAABHO010000029.1"/>
</dbReference>
<dbReference type="PANTHER" id="PTHR43283">
    <property type="entry name" value="BETA-LACTAMASE-RELATED"/>
    <property type="match status" value="1"/>
</dbReference>
<gene>
    <name evidence="2" type="ORF">GCM10023200_35790</name>
</gene>
<evidence type="ECO:0000259" key="1">
    <source>
        <dbReference type="Pfam" id="PF00144"/>
    </source>
</evidence>
<accession>A0ABP9BMI7</accession>
<dbReference type="Gene3D" id="3.40.710.10">
    <property type="entry name" value="DD-peptidase/beta-lactamase superfamily"/>
    <property type="match status" value="1"/>
</dbReference>
<reference evidence="3" key="1">
    <citation type="journal article" date="2019" name="Int. J. Syst. Evol. Microbiol.">
        <title>The Global Catalogue of Microorganisms (GCM) 10K type strain sequencing project: providing services to taxonomists for standard genome sequencing and annotation.</title>
        <authorList>
            <consortium name="The Broad Institute Genomics Platform"/>
            <consortium name="The Broad Institute Genome Sequencing Center for Infectious Disease"/>
            <person name="Wu L."/>
            <person name="Ma J."/>
        </authorList>
    </citation>
    <scope>NUCLEOTIDE SEQUENCE [LARGE SCALE GENOMIC DNA]</scope>
    <source>
        <strain evidence="3">JCM 17979</strain>
    </source>
</reference>
<evidence type="ECO:0000313" key="3">
    <source>
        <dbReference type="Proteomes" id="UP001500928"/>
    </source>
</evidence>
<dbReference type="PANTHER" id="PTHR43283:SF3">
    <property type="entry name" value="BETA-LACTAMASE FAMILY PROTEIN (AFU_ORTHOLOGUE AFUA_5G07500)"/>
    <property type="match status" value="1"/>
</dbReference>
<feature type="domain" description="Beta-lactamase-related" evidence="1">
    <location>
        <begin position="9"/>
        <end position="372"/>
    </location>
</feature>
<dbReference type="Pfam" id="PF00144">
    <property type="entry name" value="Beta-lactamase"/>
    <property type="match status" value="1"/>
</dbReference>
<evidence type="ECO:0000313" key="2">
    <source>
        <dbReference type="EMBL" id="GAA4796536.1"/>
    </source>
</evidence>
<proteinExistence type="predicted"/>
<keyword evidence="3" id="KW-1185">Reference proteome</keyword>